<keyword evidence="3" id="KW-1185">Reference proteome</keyword>
<feature type="region of interest" description="Disordered" evidence="1">
    <location>
        <begin position="90"/>
        <end position="109"/>
    </location>
</feature>
<organism evidence="2 3">
    <name type="scientific">Lasius niger</name>
    <name type="common">Black garden ant</name>
    <dbReference type="NCBI Taxonomy" id="67767"/>
    <lineage>
        <taxon>Eukaryota</taxon>
        <taxon>Metazoa</taxon>
        <taxon>Ecdysozoa</taxon>
        <taxon>Arthropoda</taxon>
        <taxon>Hexapoda</taxon>
        <taxon>Insecta</taxon>
        <taxon>Pterygota</taxon>
        <taxon>Neoptera</taxon>
        <taxon>Endopterygota</taxon>
        <taxon>Hymenoptera</taxon>
        <taxon>Apocrita</taxon>
        <taxon>Aculeata</taxon>
        <taxon>Formicoidea</taxon>
        <taxon>Formicidae</taxon>
        <taxon>Formicinae</taxon>
        <taxon>Lasius</taxon>
        <taxon>Lasius</taxon>
    </lineage>
</organism>
<dbReference type="PANTHER" id="PTHR33053:SF9">
    <property type="entry name" value="AGAP000105-PA"/>
    <property type="match status" value="1"/>
</dbReference>
<dbReference type="OrthoDB" id="8007085at2759"/>
<proteinExistence type="predicted"/>
<dbReference type="Proteomes" id="UP000036403">
    <property type="component" value="Unassembled WGS sequence"/>
</dbReference>
<accession>A0A0J7K4S7</accession>
<dbReference type="PaxDb" id="67767-A0A0J7K4S7"/>
<feature type="region of interest" description="Disordered" evidence="1">
    <location>
        <begin position="1"/>
        <end position="41"/>
    </location>
</feature>
<gene>
    <name evidence="2" type="ORF">RF55_16225</name>
</gene>
<comment type="caution">
    <text evidence="2">The sequence shown here is derived from an EMBL/GenBank/DDBJ whole genome shotgun (WGS) entry which is preliminary data.</text>
</comment>
<feature type="compositionally biased region" description="Basic and acidic residues" evidence="1">
    <location>
        <begin position="1"/>
        <end position="15"/>
    </location>
</feature>
<dbReference type="STRING" id="67767.A0A0J7K4S7"/>
<dbReference type="EMBL" id="LBMM01014148">
    <property type="protein sequence ID" value="KMQ85299.1"/>
    <property type="molecule type" value="Genomic_DNA"/>
</dbReference>
<feature type="compositionally biased region" description="Low complexity" evidence="1">
    <location>
        <begin position="27"/>
        <end position="36"/>
    </location>
</feature>
<evidence type="ECO:0000313" key="3">
    <source>
        <dbReference type="Proteomes" id="UP000036403"/>
    </source>
</evidence>
<evidence type="ECO:0000313" key="2">
    <source>
        <dbReference type="EMBL" id="KMQ85299.1"/>
    </source>
</evidence>
<name>A0A0J7K4S7_LASNI</name>
<evidence type="ECO:0000256" key="1">
    <source>
        <dbReference type="SAM" id="MobiDB-lite"/>
    </source>
</evidence>
<protein>
    <submittedName>
        <fullName evidence="2">Uncharacterized protein</fullName>
    </submittedName>
</protein>
<feature type="compositionally biased region" description="Acidic residues" evidence="1">
    <location>
        <begin position="95"/>
        <end position="109"/>
    </location>
</feature>
<dbReference type="PANTHER" id="PTHR33053">
    <property type="entry name" value="PROTEIN, PUTATIVE-RELATED"/>
    <property type="match status" value="1"/>
</dbReference>
<dbReference type="AlphaFoldDB" id="A0A0J7K4S7"/>
<sequence>MESKKRKMQKLERLRSQRFRKNQHNHSSQSASMRDASSIKEPNILDVAAGSSEGQLDQIEQEEIAMDIAESENEFSGNDNLDITSNLNNFVTSYSDDDEPEDDEYERTEISETDDEIDLIVEASMDEDEFSEVDDEVKKGDDLEQTEIEKLQNWALLGDPTIPHTKLNELLAILRVRLLPSLPKNSKTFLKTASAKYNIQVNEDSIAIYSGNHKPTNLEEYLRKFIHEMDQLHENGLEVKGQKFHITVKAFVCDRPARAFLKNIKGHGGY</sequence>
<reference evidence="2 3" key="1">
    <citation type="submission" date="2015-04" db="EMBL/GenBank/DDBJ databases">
        <title>Lasius niger genome sequencing.</title>
        <authorList>
            <person name="Konorov E.A."/>
            <person name="Nikitin M.A."/>
            <person name="Kirill M.V."/>
            <person name="Chang P."/>
        </authorList>
    </citation>
    <scope>NUCLEOTIDE SEQUENCE [LARGE SCALE GENOMIC DNA]</scope>
    <source>
        <tissue evidence="2">Whole</tissue>
    </source>
</reference>